<protein>
    <submittedName>
        <fullName evidence="1">Uncharacterized protein</fullName>
    </submittedName>
</protein>
<organism evidence="1 2">
    <name type="scientific">Acorus gramineus</name>
    <name type="common">Dwarf sweet flag</name>
    <dbReference type="NCBI Taxonomy" id="55184"/>
    <lineage>
        <taxon>Eukaryota</taxon>
        <taxon>Viridiplantae</taxon>
        <taxon>Streptophyta</taxon>
        <taxon>Embryophyta</taxon>
        <taxon>Tracheophyta</taxon>
        <taxon>Spermatophyta</taxon>
        <taxon>Magnoliopsida</taxon>
        <taxon>Liliopsida</taxon>
        <taxon>Acoraceae</taxon>
        <taxon>Acorus</taxon>
    </lineage>
</organism>
<sequence length="55" mass="6329">MERKALYDPRKYVLAAFDANEQVSGASTTPEDRYESIFVTRPMIAVSRALESKYR</sequence>
<evidence type="ECO:0000313" key="2">
    <source>
        <dbReference type="Proteomes" id="UP001179952"/>
    </source>
</evidence>
<dbReference type="EMBL" id="JAUJYN010000014">
    <property type="protein sequence ID" value="KAK1258617.1"/>
    <property type="molecule type" value="Genomic_DNA"/>
</dbReference>
<name>A0AAV9A361_ACOGR</name>
<gene>
    <name evidence="1" type="ORF">QJS04_geneDACA024811</name>
</gene>
<dbReference type="Proteomes" id="UP001179952">
    <property type="component" value="Unassembled WGS sequence"/>
</dbReference>
<dbReference type="AlphaFoldDB" id="A0AAV9A361"/>
<reference evidence="1" key="2">
    <citation type="submission" date="2023-06" db="EMBL/GenBank/DDBJ databases">
        <authorList>
            <person name="Ma L."/>
            <person name="Liu K.-W."/>
            <person name="Li Z."/>
            <person name="Hsiao Y.-Y."/>
            <person name="Qi Y."/>
            <person name="Fu T."/>
            <person name="Tang G."/>
            <person name="Zhang D."/>
            <person name="Sun W.-H."/>
            <person name="Liu D.-K."/>
            <person name="Li Y."/>
            <person name="Chen G.-Z."/>
            <person name="Liu X.-D."/>
            <person name="Liao X.-Y."/>
            <person name="Jiang Y.-T."/>
            <person name="Yu X."/>
            <person name="Hao Y."/>
            <person name="Huang J."/>
            <person name="Zhao X.-W."/>
            <person name="Ke S."/>
            <person name="Chen Y.-Y."/>
            <person name="Wu W.-L."/>
            <person name="Hsu J.-L."/>
            <person name="Lin Y.-F."/>
            <person name="Huang M.-D."/>
            <person name="Li C.-Y."/>
            <person name="Huang L."/>
            <person name="Wang Z.-W."/>
            <person name="Zhao X."/>
            <person name="Zhong W.-Y."/>
            <person name="Peng D.-H."/>
            <person name="Ahmad S."/>
            <person name="Lan S."/>
            <person name="Zhang J.-S."/>
            <person name="Tsai W.-C."/>
            <person name="Van De Peer Y."/>
            <person name="Liu Z.-J."/>
        </authorList>
    </citation>
    <scope>NUCLEOTIDE SEQUENCE</scope>
    <source>
        <strain evidence="1">SCP</strain>
        <tissue evidence="1">Leaves</tissue>
    </source>
</reference>
<evidence type="ECO:0000313" key="1">
    <source>
        <dbReference type="EMBL" id="KAK1258617.1"/>
    </source>
</evidence>
<accession>A0AAV9A361</accession>
<reference evidence="1" key="1">
    <citation type="journal article" date="2023" name="Nat. Commun.">
        <title>Diploid and tetraploid genomes of Acorus and the evolution of monocots.</title>
        <authorList>
            <person name="Ma L."/>
            <person name="Liu K.W."/>
            <person name="Li Z."/>
            <person name="Hsiao Y.Y."/>
            <person name="Qi Y."/>
            <person name="Fu T."/>
            <person name="Tang G.D."/>
            <person name="Zhang D."/>
            <person name="Sun W.H."/>
            <person name="Liu D.K."/>
            <person name="Li Y."/>
            <person name="Chen G.Z."/>
            <person name="Liu X.D."/>
            <person name="Liao X.Y."/>
            <person name="Jiang Y.T."/>
            <person name="Yu X."/>
            <person name="Hao Y."/>
            <person name="Huang J."/>
            <person name="Zhao X.W."/>
            <person name="Ke S."/>
            <person name="Chen Y.Y."/>
            <person name="Wu W.L."/>
            <person name="Hsu J.L."/>
            <person name="Lin Y.F."/>
            <person name="Huang M.D."/>
            <person name="Li C.Y."/>
            <person name="Huang L."/>
            <person name="Wang Z.W."/>
            <person name="Zhao X."/>
            <person name="Zhong W.Y."/>
            <person name="Peng D.H."/>
            <person name="Ahmad S."/>
            <person name="Lan S."/>
            <person name="Zhang J.S."/>
            <person name="Tsai W.C."/>
            <person name="Van de Peer Y."/>
            <person name="Liu Z.J."/>
        </authorList>
    </citation>
    <scope>NUCLEOTIDE SEQUENCE</scope>
    <source>
        <strain evidence="1">SCP</strain>
    </source>
</reference>
<comment type="caution">
    <text evidence="1">The sequence shown here is derived from an EMBL/GenBank/DDBJ whole genome shotgun (WGS) entry which is preliminary data.</text>
</comment>
<keyword evidence="2" id="KW-1185">Reference proteome</keyword>
<proteinExistence type="predicted"/>